<dbReference type="EMBL" id="CP098747">
    <property type="protein sequence ID" value="USG60879.1"/>
    <property type="molecule type" value="Genomic_DNA"/>
</dbReference>
<dbReference type="Pfam" id="PF00211">
    <property type="entry name" value="Guanylate_cyc"/>
    <property type="match status" value="1"/>
</dbReference>
<dbReference type="InterPro" id="IPR011990">
    <property type="entry name" value="TPR-like_helical_dom_sf"/>
</dbReference>
<dbReference type="PANTHER" id="PTHR16305">
    <property type="entry name" value="TESTICULAR SOLUBLE ADENYLYL CYCLASE"/>
    <property type="match status" value="1"/>
</dbReference>
<protein>
    <submittedName>
        <fullName evidence="5">AAA family ATPase</fullName>
    </submittedName>
</protein>
<dbReference type="InterPro" id="IPR019734">
    <property type="entry name" value="TPR_rpt"/>
</dbReference>
<dbReference type="Pfam" id="PF13191">
    <property type="entry name" value="AAA_16"/>
    <property type="match status" value="1"/>
</dbReference>
<dbReference type="PROSITE" id="PS50105">
    <property type="entry name" value="SAM_DOMAIN"/>
    <property type="match status" value="1"/>
</dbReference>
<proteinExistence type="predicted"/>
<dbReference type="InterPro" id="IPR029787">
    <property type="entry name" value="Nucleotide_cyclase"/>
</dbReference>
<dbReference type="RefSeq" id="WP_251933790.1">
    <property type="nucleotide sequence ID" value="NZ_CP098747.1"/>
</dbReference>
<dbReference type="InterPro" id="IPR001054">
    <property type="entry name" value="A/G_cyclase"/>
</dbReference>
<dbReference type="SMART" id="SM00044">
    <property type="entry name" value="CYCc"/>
    <property type="match status" value="1"/>
</dbReference>
<dbReference type="Gene3D" id="1.25.40.10">
    <property type="entry name" value="Tetratricopeptide repeat domain"/>
    <property type="match status" value="2"/>
</dbReference>
<sequence>MADDIRRWLHEEGFEKHIDAFLENEVDMAALPFLTDSDLSELGVPLGSRRKMMSSIAQYVAFQQEGNGRPSDLQLIHRQVTILYTQIDDANLSLTQGPEKLPSQMLDSCFECVETIGAEFGGTIESRAGNAAMIVFGAPVAHTDDPERALRAALEIHRRATAFKAAFKVKIGVASGQVVAGHEKEASYTVTGDSVNLAVRLTDLATFQQTLVSAAVKNALGDRFHGELLGEKIHNGLKSSVSVWRLGRVSSLRGASPYAFVGRRRYLHQFSLALEQCAEDRSGQIFLIRGEAGIGKTRLSDEFGKLAKTKGFACHSGLVLDFGTAKGQDAIRSLLRNILEIIPGGRKKERREALERVISQGILNESQRVFLNDLLNLPQPADLGGTYDAMDNEARNLGKQEAVAQMIAAIGQKKPLMLKIEDIHWADPVILSHVAQIYQVLADCPVLLVLTTRNSGDPFTKPRARELEGISFTTVELSPLNPEEAAGIAKAFPNLNNQLIQTCIARAEGNPLYLDQLLRNAHELEKDQIPGTIQGIVQARLDTLTTPDREALQAASILGQRFSIDAIEALIEAADFDPENLLKNALIKPAPAGYQFSHALIREGVYASLIETRKLAFHKRAAAFYQDADPVLRAEHLEKAEDTTAAYAYLEAAKLQLSAFRPDVALSLVERGLALSVDDTIKFELRYLQGDLCRHLSEIDKSIKSFEKALELYDTEEQFCRAHVGLATALRIVDRSDDALTCLTKIQNIALKNRFIEILAEIHFLRGNIFFPRSMIKECMEEHKISLQYAKEVGSFEGEARALGGLGDASYGAGRMQTAHQYFKQCVELAEKHEFTRIAVANMPMIAWTALFLNNLDLAVKVAKDAIEKAVATSDKRAGLIGHMCLLEIMFCQRDFEGMKLQGEQSREATLKMDSALFQPASMICHARYQFHIENDPAAAMETCRTAFKICRETGEGFMGPWTLGAAAQIATEQKDRRWALDEGNRILQSSVISHNYFFFYAFAIESCALQGEWHEVIRYADALEKITAREPLGWSNFYIEVGRSLADIGVNGKNAKNVQRLEEIKADADDCGQLAMSALLSNVLAT</sequence>
<evidence type="ECO:0000313" key="5">
    <source>
        <dbReference type="EMBL" id="USG60879.1"/>
    </source>
</evidence>
<gene>
    <name evidence="5" type="ORF">NBZ79_17110</name>
</gene>
<evidence type="ECO:0000256" key="2">
    <source>
        <dbReference type="ARBA" id="ARBA00022840"/>
    </source>
</evidence>
<dbReference type="PROSITE" id="PS50125">
    <property type="entry name" value="GUANYLATE_CYCLASE_2"/>
    <property type="match status" value="1"/>
</dbReference>
<organism evidence="5 6">
    <name type="scientific">Sneathiella marina</name>
    <dbReference type="NCBI Taxonomy" id="2950108"/>
    <lineage>
        <taxon>Bacteria</taxon>
        <taxon>Pseudomonadati</taxon>
        <taxon>Pseudomonadota</taxon>
        <taxon>Alphaproteobacteria</taxon>
        <taxon>Sneathiellales</taxon>
        <taxon>Sneathiellaceae</taxon>
        <taxon>Sneathiella</taxon>
    </lineage>
</organism>
<keyword evidence="1" id="KW-0547">Nucleotide-binding</keyword>
<accession>A0ABY4W1Q2</accession>
<dbReference type="SMART" id="SM00028">
    <property type="entry name" value="TPR"/>
    <property type="match status" value="4"/>
</dbReference>
<dbReference type="Gene3D" id="1.10.150.50">
    <property type="entry name" value="Transcription Factor, Ets-1"/>
    <property type="match status" value="1"/>
</dbReference>
<dbReference type="PANTHER" id="PTHR16305:SF28">
    <property type="entry name" value="GUANYLATE CYCLASE DOMAIN-CONTAINING PROTEIN"/>
    <property type="match status" value="1"/>
</dbReference>
<reference evidence="5" key="1">
    <citation type="submission" date="2022-06" db="EMBL/GenBank/DDBJ databases">
        <title>Sneathiella actinostolidae sp. nov., isolated from a sea anemonein the Western Pacific Ocean.</title>
        <authorList>
            <person name="Wei M.J."/>
        </authorList>
    </citation>
    <scope>NUCLEOTIDE SEQUENCE</scope>
    <source>
        <strain evidence="5">PHK-P5</strain>
    </source>
</reference>
<dbReference type="InterPro" id="IPR001660">
    <property type="entry name" value="SAM"/>
</dbReference>
<dbReference type="InterPro" id="IPR013761">
    <property type="entry name" value="SAM/pointed_sf"/>
</dbReference>
<dbReference type="InterPro" id="IPR027417">
    <property type="entry name" value="P-loop_NTPase"/>
</dbReference>
<dbReference type="SUPFAM" id="SSF47769">
    <property type="entry name" value="SAM/Pointed domain"/>
    <property type="match status" value="1"/>
</dbReference>
<dbReference type="SUPFAM" id="SSF55073">
    <property type="entry name" value="Nucleotide cyclase"/>
    <property type="match status" value="1"/>
</dbReference>
<dbReference type="Pfam" id="PF00536">
    <property type="entry name" value="SAM_1"/>
    <property type="match status" value="1"/>
</dbReference>
<dbReference type="InterPro" id="IPR041664">
    <property type="entry name" value="AAA_16"/>
</dbReference>
<dbReference type="Proteomes" id="UP001056291">
    <property type="component" value="Chromosome"/>
</dbReference>
<evidence type="ECO:0000259" key="4">
    <source>
        <dbReference type="PROSITE" id="PS50125"/>
    </source>
</evidence>
<keyword evidence="2" id="KW-0067">ATP-binding</keyword>
<feature type="domain" description="Guanylate cyclase" evidence="4">
    <location>
        <begin position="81"/>
        <end position="202"/>
    </location>
</feature>
<dbReference type="Pfam" id="PF13181">
    <property type="entry name" value="TPR_8"/>
    <property type="match status" value="2"/>
</dbReference>
<dbReference type="SMART" id="SM00454">
    <property type="entry name" value="SAM"/>
    <property type="match status" value="1"/>
</dbReference>
<evidence type="ECO:0000256" key="1">
    <source>
        <dbReference type="ARBA" id="ARBA00022741"/>
    </source>
</evidence>
<dbReference type="Gene3D" id="3.30.70.1230">
    <property type="entry name" value="Nucleotide cyclase"/>
    <property type="match status" value="1"/>
</dbReference>
<evidence type="ECO:0000259" key="3">
    <source>
        <dbReference type="PROSITE" id="PS50105"/>
    </source>
</evidence>
<feature type="domain" description="SAM" evidence="3">
    <location>
        <begin position="1"/>
        <end position="63"/>
    </location>
</feature>
<keyword evidence="6" id="KW-1185">Reference proteome</keyword>
<dbReference type="SUPFAM" id="SSF48452">
    <property type="entry name" value="TPR-like"/>
    <property type="match status" value="2"/>
</dbReference>
<dbReference type="SUPFAM" id="SSF52540">
    <property type="entry name" value="P-loop containing nucleoside triphosphate hydrolases"/>
    <property type="match status" value="1"/>
</dbReference>
<name>A0ABY4W1Q2_9PROT</name>
<evidence type="ECO:0000313" key="6">
    <source>
        <dbReference type="Proteomes" id="UP001056291"/>
    </source>
</evidence>
<dbReference type="CDD" id="cd07302">
    <property type="entry name" value="CHD"/>
    <property type="match status" value="1"/>
</dbReference>